<dbReference type="PANTHER" id="PTHR43531">
    <property type="entry name" value="PROTEIN ICFG"/>
    <property type="match status" value="1"/>
</dbReference>
<evidence type="ECO:0000313" key="6">
    <source>
        <dbReference type="EMBL" id="BDQ35768.1"/>
    </source>
</evidence>
<evidence type="ECO:0000256" key="1">
    <source>
        <dbReference type="ARBA" id="ARBA00022500"/>
    </source>
</evidence>
<keyword evidence="4" id="KW-0472">Membrane</keyword>
<proteinExistence type="inferred from homology"/>
<keyword evidence="1" id="KW-0145">Chemotaxis</keyword>
<sequence length="526" mass="57025">MNISLNNKVRINLAVCIGVILISLPLMFRALDEVNRDWNAYTSNAVARQKLLTQIKEQFGYGGIIHNFKNYVLRGQPKFKERITKNQTQILGYLDEYRKLGVTPAEEQALDKIKGVMQNYFSNVVLVEKLWAEGKTPKEVDGVVKISDKPAFEGFLVLNERFNVMEAGLISGMESCISQVTWVSAISMLLLICLVLMANFLLRSVVRDTGLISNWASAVDKDIYHSGELEFKRSDELGLLADSVRAMTTKLTSVIREIVSVSEKVSSCSDTLSISTDEISRGASQQAASVEEISASMEQMASNIGQNAENARSTDTIARDSGARATECGKAVAHTVDAMKEIAEKISIIEEIARQTNLLALNAAIEAARAGEHGKGFAVVAAEVRRLAERSGIAATEISELSTTSVDVADKAGIMLSELVPDIEKTAELVQEINVSSNEQNTGASQVNTSIQILDEVIQRNATVSEQTAGTAQELSSQAEYLTGILNRFGGNDGVSFSPPTVVTTVRKSPGTLSEGGVSRGFELDM</sequence>
<keyword evidence="3" id="KW-0807">Transducer</keyword>
<dbReference type="InterPro" id="IPR004089">
    <property type="entry name" value="MCPsignal_dom"/>
</dbReference>
<comment type="similarity">
    <text evidence="2">Belongs to the methyl-accepting chemotaxis (MCP) protein family.</text>
</comment>
<dbReference type="RefSeq" id="WP_281761701.1">
    <property type="nucleotide sequence ID" value="NZ_AP026709.1"/>
</dbReference>
<dbReference type="Gene3D" id="1.10.287.950">
    <property type="entry name" value="Methyl-accepting chemotaxis protein"/>
    <property type="match status" value="1"/>
</dbReference>
<dbReference type="Pfam" id="PF00015">
    <property type="entry name" value="MCPsignal"/>
    <property type="match status" value="1"/>
</dbReference>
<dbReference type="PROSITE" id="PS50111">
    <property type="entry name" value="CHEMOTAXIS_TRANSDUC_2"/>
    <property type="match status" value="1"/>
</dbReference>
<gene>
    <name evidence="6" type="primary">mcp34H-4</name>
    <name evidence="6" type="ORF">SYK_01280</name>
</gene>
<keyword evidence="7" id="KW-1185">Reference proteome</keyword>
<reference evidence="6 7" key="1">
    <citation type="submission" date="2022-08" db="EMBL/GenBank/DDBJ databases">
        <title>Genome Sequence of the sulphate-reducing bacterium, Pseudodesulfovibrio sp. SYK.</title>
        <authorList>
            <person name="Kondo R."/>
            <person name="Kataoka T."/>
        </authorList>
    </citation>
    <scope>NUCLEOTIDE SEQUENCE [LARGE SCALE GENOMIC DNA]</scope>
    <source>
        <strain evidence="6 7">SYK</strain>
    </source>
</reference>
<dbReference type="SUPFAM" id="SSF58104">
    <property type="entry name" value="Methyl-accepting chemotaxis protein (MCP) signaling domain"/>
    <property type="match status" value="1"/>
</dbReference>
<feature type="transmembrane region" description="Helical" evidence="4">
    <location>
        <begin position="12"/>
        <end position="31"/>
    </location>
</feature>
<dbReference type="SMART" id="SM00283">
    <property type="entry name" value="MA"/>
    <property type="match status" value="1"/>
</dbReference>
<dbReference type="InterPro" id="IPR004090">
    <property type="entry name" value="Chemotax_Me-accpt_rcpt"/>
</dbReference>
<evidence type="ECO:0000313" key="7">
    <source>
        <dbReference type="Proteomes" id="UP001317742"/>
    </source>
</evidence>
<evidence type="ECO:0000256" key="3">
    <source>
        <dbReference type="PROSITE-ProRule" id="PRU00284"/>
    </source>
</evidence>
<organism evidence="6 7">
    <name type="scientific">Pseudodesulfovibrio nedwellii</name>
    <dbReference type="NCBI Taxonomy" id="2973072"/>
    <lineage>
        <taxon>Bacteria</taxon>
        <taxon>Pseudomonadati</taxon>
        <taxon>Thermodesulfobacteriota</taxon>
        <taxon>Desulfovibrionia</taxon>
        <taxon>Desulfovibrionales</taxon>
        <taxon>Desulfovibrionaceae</taxon>
    </lineage>
</organism>
<feature type="transmembrane region" description="Helical" evidence="4">
    <location>
        <begin position="180"/>
        <end position="202"/>
    </location>
</feature>
<protein>
    <submittedName>
        <fullName evidence="6">Methyl-accepting chemotaxis protein</fullName>
    </submittedName>
</protein>
<dbReference type="PANTHER" id="PTHR43531:SF11">
    <property type="entry name" value="METHYL-ACCEPTING CHEMOTAXIS PROTEIN 3"/>
    <property type="match status" value="1"/>
</dbReference>
<dbReference type="EMBL" id="AP026709">
    <property type="protein sequence ID" value="BDQ35768.1"/>
    <property type="molecule type" value="Genomic_DNA"/>
</dbReference>
<keyword evidence="4" id="KW-1133">Transmembrane helix</keyword>
<dbReference type="CDD" id="cd11386">
    <property type="entry name" value="MCP_signal"/>
    <property type="match status" value="1"/>
</dbReference>
<accession>A0ABN6S0I0</accession>
<dbReference type="InterPro" id="IPR051310">
    <property type="entry name" value="MCP_chemotaxis"/>
</dbReference>
<dbReference type="Proteomes" id="UP001317742">
    <property type="component" value="Chromosome"/>
</dbReference>
<dbReference type="PRINTS" id="PR00260">
    <property type="entry name" value="CHEMTRNSDUCR"/>
</dbReference>
<keyword evidence="4" id="KW-0812">Transmembrane</keyword>
<feature type="domain" description="Methyl-accepting transducer" evidence="5">
    <location>
        <begin position="261"/>
        <end position="476"/>
    </location>
</feature>
<evidence type="ECO:0000259" key="5">
    <source>
        <dbReference type="PROSITE" id="PS50111"/>
    </source>
</evidence>
<name>A0ABN6S0I0_9BACT</name>
<evidence type="ECO:0000256" key="2">
    <source>
        <dbReference type="ARBA" id="ARBA00029447"/>
    </source>
</evidence>
<evidence type="ECO:0000256" key="4">
    <source>
        <dbReference type="SAM" id="Phobius"/>
    </source>
</evidence>